<proteinExistence type="predicted"/>
<dbReference type="RefSeq" id="WP_394347831.1">
    <property type="nucleotide sequence ID" value="NZ_BIXZ01000009.1"/>
</dbReference>
<reference evidence="2 3" key="1">
    <citation type="submission" date="2019-02" db="EMBL/GenBank/DDBJ databases">
        <title>Haloarcula mannanilyticum sp. nov., a mannan degrading haloarchaeon isolated from commercial salt.</title>
        <authorList>
            <person name="Enomoto S."/>
            <person name="Shimane Y."/>
            <person name="Kamekura M."/>
            <person name="Ito T."/>
            <person name="Moriya O."/>
            <person name="Ihara K."/>
            <person name="Takahashi-Ando N."/>
            <person name="Fukushima Y."/>
            <person name="Yoshida Y."/>
            <person name="Usama R."/>
            <person name="Takai K."/>
            <person name="Minegishi H."/>
        </authorList>
    </citation>
    <scope>NUCLEOTIDE SEQUENCE [LARGE SCALE GENOMIC DNA]</scope>
    <source>
        <strain evidence="2 3">MD130-1</strain>
    </source>
</reference>
<dbReference type="InterPro" id="IPR055963">
    <property type="entry name" value="DUF7541"/>
</dbReference>
<organism evidence="2 3">
    <name type="scientific">Haloarcula mannanilytica</name>
    <dbReference type="NCBI Taxonomy" id="2509225"/>
    <lineage>
        <taxon>Archaea</taxon>
        <taxon>Methanobacteriati</taxon>
        <taxon>Methanobacteriota</taxon>
        <taxon>Stenosarchaea group</taxon>
        <taxon>Halobacteria</taxon>
        <taxon>Halobacteriales</taxon>
        <taxon>Haloarculaceae</taxon>
        <taxon>Haloarcula</taxon>
    </lineage>
</organism>
<keyword evidence="1" id="KW-1133">Transmembrane helix</keyword>
<evidence type="ECO:0000313" key="2">
    <source>
        <dbReference type="EMBL" id="GCF15633.1"/>
    </source>
</evidence>
<keyword evidence="1" id="KW-0472">Membrane</keyword>
<dbReference type="EMBL" id="BIXZ01000009">
    <property type="protein sequence ID" value="GCF15633.1"/>
    <property type="molecule type" value="Genomic_DNA"/>
</dbReference>
<comment type="caution">
    <text evidence="2">The sequence shown here is derived from an EMBL/GenBank/DDBJ whole genome shotgun (WGS) entry which is preliminary data.</text>
</comment>
<dbReference type="Proteomes" id="UP000304382">
    <property type="component" value="Unassembled WGS sequence"/>
</dbReference>
<evidence type="ECO:0008006" key="4">
    <source>
        <dbReference type="Google" id="ProtNLM"/>
    </source>
</evidence>
<feature type="transmembrane region" description="Helical" evidence="1">
    <location>
        <begin position="114"/>
        <end position="132"/>
    </location>
</feature>
<keyword evidence="3" id="KW-1185">Reference proteome</keyword>
<feature type="transmembrane region" description="Helical" evidence="1">
    <location>
        <begin position="61"/>
        <end position="80"/>
    </location>
</feature>
<accession>A0A4C2ESR4</accession>
<gene>
    <name evidence="2" type="ORF">Harman_35680</name>
</gene>
<evidence type="ECO:0000313" key="3">
    <source>
        <dbReference type="Proteomes" id="UP000304382"/>
    </source>
</evidence>
<dbReference type="Pfam" id="PF24396">
    <property type="entry name" value="DUF7541"/>
    <property type="match status" value="1"/>
</dbReference>
<keyword evidence="1" id="KW-0812">Transmembrane</keyword>
<evidence type="ECO:0000256" key="1">
    <source>
        <dbReference type="SAM" id="Phobius"/>
    </source>
</evidence>
<sequence>MRGSITDDLLYREAQFEIMSDPSDSDATFTGSSPWPLFVAIGFALSEVGVVLGLRPVSVAGLLLFVGSVAGILTEAEYIAEPAKAAGVQGLILVGLGVLLITQNQTGTTIRGQSIAIAGILCLVGALVWVGFVRRETRATVATAETSETTSD</sequence>
<protein>
    <recommendedName>
        <fullName evidence="4">Cox cluster protein</fullName>
    </recommendedName>
</protein>
<feature type="transmembrane region" description="Helical" evidence="1">
    <location>
        <begin position="86"/>
        <end position="102"/>
    </location>
</feature>
<dbReference type="AlphaFoldDB" id="A0A4C2ESR4"/>
<name>A0A4C2ESR4_9EURY</name>